<comment type="caution">
    <text evidence="1">The sequence shown here is derived from an EMBL/GenBank/DDBJ whole genome shotgun (WGS) entry which is preliminary data.</text>
</comment>
<dbReference type="RefSeq" id="WP_196956621.1">
    <property type="nucleotide sequence ID" value="NZ_JADWYK010000014.1"/>
</dbReference>
<proteinExistence type="predicted"/>
<gene>
    <name evidence="1" type="ORF">I5L79_18805</name>
</gene>
<dbReference type="InterPro" id="IPR011204">
    <property type="entry name" value="Virulence_RhuM-like"/>
</dbReference>
<sequence>MAQPFRVKHYNLDVIISVGYRVKSLRGTHFRQWATGVLWQYLVQLRSKVATRW</sequence>
<keyword evidence="2" id="KW-1185">Reference proteome</keyword>
<dbReference type="EMBL" id="JADWYK010000014">
    <property type="protein sequence ID" value="MBG8555601.1"/>
    <property type="molecule type" value="Genomic_DNA"/>
</dbReference>
<evidence type="ECO:0000313" key="2">
    <source>
        <dbReference type="Proteomes" id="UP000601099"/>
    </source>
</evidence>
<organism evidence="1 2">
    <name type="scientific">Hymenobacter guriensis</name>
    <dbReference type="NCBI Taxonomy" id="2793065"/>
    <lineage>
        <taxon>Bacteria</taxon>
        <taxon>Pseudomonadati</taxon>
        <taxon>Bacteroidota</taxon>
        <taxon>Cytophagia</taxon>
        <taxon>Cytophagales</taxon>
        <taxon>Hymenobacteraceae</taxon>
        <taxon>Hymenobacter</taxon>
    </lineage>
</organism>
<evidence type="ECO:0000313" key="1">
    <source>
        <dbReference type="EMBL" id="MBG8555601.1"/>
    </source>
</evidence>
<name>A0ABS0L643_9BACT</name>
<dbReference type="PANTHER" id="PTHR35810:SF1">
    <property type="entry name" value="CYTOPLASMIC PROTEIN"/>
    <property type="match status" value="1"/>
</dbReference>
<dbReference type="Proteomes" id="UP000601099">
    <property type="component" value="Unassembled WGS sequence"/>
</dbReference>
<accession>A0ABS0L643</accession>
<dbReference type="Pfam" id="PF13310">
    <property type="entry name" value="Virulence_RhuM"/>
    <property type="match status" value="1"/>
</dbReference>
<dbReference type="PANTHER" id="PTHR35810">
    <property type="entry name" value="CYTOPLASMIC PROTEIN-RELATED"/>
    <property type="match status" value="1"/>
</dbReference>
<reference evidence="1 2" key="1">
    <citation type="submission" date="2020-11" db="EMBL/GenBank/DDBJ databases">
        <title>Hymenobacter sp.</title>
        <authorList>
            <person name="Kim M.K."/>
        </authorList>
    </citation>
    <scope>NUCLEOTIDE SEQUENCE [LARGE SCALE GENOMIC DNA]</scope>
    <source>
        <strain evidence="1 2">BT594</strain>
    </source>
</reference>
<protein>
    <submittedName>
        <fullName evidence="1">Virulence RhuM family protein</fullName>
    </submittedName>
</protein>